<protein>
    <submittedName>
        <fullName evidence="1">Uncharacterized protein</fullName>
    </submittedName>
</protein>
<organism evidence="1 2">
    <name type="scientific">Aspergillus coremiiformis</name>
    <dbReference type="NCBI Taxonomy" id="138285"/>
    <lineage>
        <taxon>Eukaryota</taxon>
        <taxon>Fungi</taxon>
        <taxon>Dikarya</taxon>
        <taxon>Ascomycota</taxon>
        <taxon>Pezizomycotina</taxon>
        <taxon>Eurotiomycetes</taxon>
        <taxon>Eurotiomycetidae</taxon>
        <taxon>Eurotiales</taxon>
        <taxon>Aspergillaceae</taxon>
        <taxon>Aspergillus</taxon>
        <taxon>Aspergillus subgen. Circumdati</taxon>
    </lineage>
</organism>
<accession>A0A5N6ZGG2</accession>
<proteinExistence type="predicted"/>
<sequence length="72" mass="8026">MYERAVFFLSSRLFLSFSTCCTRLFFSTQTSFRVSSSTAASSIGVLYFEVPMISSRYSRSPSSCSLAAFGFI</sequence>
<keyword evidence="2" id="KW-1185">Reference proteome</keyword>
<dbReference type="Proteomes" id="UP000327118">
    <property type="component" value="Unassembled WGS sequence"/>
</dbReference>
<gene>
    <name evidence="1" type="ORF">BDV28DRAFT_126885</name>
</gene>
<evidence type="ECO:0000313" key="1">
    <source>
        <dbReference type="EMBL" id="KAE8356575.1"/>
    </source>
</evidence>
<evidence type="ECO:0000313" key="2">
    <source>
        <dbReference type="Proteomes" id="UP000327118"/>
    </source>
</evidence>
<dbReference type="EMBL" id="ML739037">
    <property type="protein sequence ID" value="KAE8356575.1"/>
    <property type="molecule type" value="Genomic_DNA"/>
</dbReference>
<name>A0A5N6ZGG2_9EURO</name>
<reference evidence="2" key="1">
    <citation type="submission" date="2019-04" db="EMBL/GenBank/DDBJ databases">
        <title>Friends and foes A comparative genomics studyof 23 Aspergillus species from section Flavi.</title>
        <authorList>
            <consortium name="DOE Joint Genome Institute"/>
            <person name="Kjaerbolling I."/>
            <person name="Vesth T."/>
            <person name="Frisvad J.C."/>
            <person name="Nybo J.L."/>
            <person name="Theobald S."/>
            <person name="Kildgaard S."/>
            <person name="Isbrandt T."/>
            <person name="Kuo A."/>
            <person name="Sato A."/>
            <person name="Lyhne E.K."/>
            <person name="Kogle M.E."/>
            <person name="Wiebenga A."/>
            <person name="Kun R.S."/>
            <person name="Lubbers R.J."/>
            <person name="Makela M.R."/>
            <person name="Barry K."/>
            <person name="Chovatia M."/>
            <person name="Clum A."/>
            <person name="Daum C."/>
            <person name="Haridas S."/>
            <person name="He G."/>
            <person name="LaButti K."/>
            <person name="Lipzen A."/>
            <person name="Mondo S."/>
            <person name="Riley R."/>
            <person name="Salamov A."/>
            <person name="Simmons B.A."/>
            <person name="Magnuson J.K."/>
            <person name="Henrissat B."/>
            <person name="Mortensen U.H."/>
            <person name="Larsen T.O."/>
            <person name="Devries R.P."/>
            <person name="Grigoriev I.V."/>
            <person name="Machida M."/>
            <person name="Baker S.E."/>
            <person name="Andersen M.R."/>
        </authorList>
    </citation>
    <scope>NUCLEOTIDE SEQUENCE [LARGE SCALE GENOMIC DNA]</scope>
    <source>
        <strain evidence="2">CBS 553.77</strain>
    </source>
</reference>
<dbReference type="AlphaFoldDB" id="A0A5N6ZGG2"/>